<dbReference type="InterPro" id="IPR006158">
    <property type="entry name" value="Cobalamin-bd"/>
</dbReference>
<name>A0A947GD41_9HYPH</name>
<dbReference type="SUPFAM" id="SSF52242">
    <property type="entry name" value="Cobalamin (vitamin B12)-binding domain"/>
    <property type="match status" value="1"/>
</dbReference>
<dbReference type="CDD" id="cd02065">
    <property type="entry name" value="B12-binding_like"/>
    <property type="match status" value="1"/>
</dbReference>
<dbReference type="RefSeq" id="WP_261968466.1">
    <property type="nucleotide sequence ID" value="NZ_JAHHZF010000004.1"/>
</dbReference>
<comment type="caution">
    <text evidence="2">The sequence shown here is derived from an EMBL/GenBank/DDBJ whole genome shotgun (WGS) entry which is preliminary data.</text>
</comment>
<proteinExistence type="predicted"/>
<accession>A0A947GD41</accession>
<evidence type="ECO:0000259" key="1">
    <source>
        <dbReference type="PROSITE" id="PS51332"/>
    </source>
</evidence>
<dbReference type="Proteomes" id="UP000766595">
    <property type="component" value="Unassembled WGS sequence"/>
</dbReference>
<dbReference type="InterPro" id="IPR036724">
    <property type="entry name" value="Cobalamin-bd_sf"/>
</dbReference>
<dbReference type="InterPro" id="IPR036594">
    <property type="entry name" value="Meth_synthase_dom"/>
</dbReference>
<dbReference type="PROSITE" id="PS51332">
    <property type="entry name" value="B12_BINDING"/>
    <property type="match status" value="1"/>
</dbReference>
<organism evidence="2 3">
    <name type="scientific">Prosthecodimorpha staleyi</name>
    <dbReference type="NCBI Taxonomy" id="2840188"/>
    <lineage>
        <taxon>Bacteria</taxon>
        <taxon>Pseudomonadati</taxon>
        <taxon>Pseudomonadota</taxon>
        <taxon>Alphaproteobacteria</taxon>
        <taxon>Hyphomicrobiales</taxon>
        <taxon>Ancalomicrobiaceae</taxon>
        <taxon>Prosthecodimorpha</taxon>
    </lineage>
</organism>
<feature type="domain" description="B12-binding" evidence="1">
    <location>
        <begin position="167"/>
        <end position="299"/>
    </location>
</feature>
<protein>
    <submittedName>
        <fullName evidence="2">Cobalamin-dependent protein</fullName>
    </submittedName>
</protein>
<dbReference type="Pfam" id="PF02310">
    <property type="entry name" value="B12-binding"/>
    <property type="match status" value="1"/>
</dbReference>
<dbReference type="EMBL" id="JAHHZF010000004">
    <property type="protein sequence ID" value="MBT9289866.1"/>
    <property type="molecule type" value="Genomic_DNA"/>
</dbReference>
<dbReference type="AlphaFoldDB" id="A0A947GD41"/>
<keyword evidence="3" id="KW-1185">Reference proteome</keyword>
<gene>
    <name evidence="2" type="ORF">KL771_10385</name>
</gene>
<dbReference type="Gene3D" id="3.40.50.280">
    <property type="entry name" value="Cobalamin-binding domain"/>
    <property type="match status" value="1"/>
</dbReference>
<evidence type="ECO:0000313" key="3">
    <source>
        <dbReference type="Proteomes" id="UP000766595"/>
    </source>
</evidence>
<dbReference type="GO" id="GO:0046872">
    <property type="term" value="F:metal ion binding"/>
    <property type="evidence" value="ECO:0007669"/>
    <property type="project" value="InterPro"/>
</dbReference>
<evidence type="ECO:0000313" key="2">
    <source>
        <dbReference type="EMBL" id="MBT9289866.1"/>
    </source>
</evidence>
<reference evidence="2 3" key="1">
    <citation type="submission" date="2021-06" db="EMBL/GenBank/DDBJ databases">
        <authorList>
            <person name="Grouzdev D.S."/>
            <person name="Koziaeva V."/>
        </authorList>
    </citation>
    <scope>NUCLEOTIDE SEQUENCE [LARGE SCALE GENOMIC DNA]</scope>
    <source>
        <strain evidence="2 3">22</strain>
    </source>
</reference>
<dbReference type="GO" id="GO:0031419">
    <property type="term" value="F:cobalamin binding"/>
    <property type="evidence" value="ECO:0007669"/>
    <property type="project" value="InterPro"/>
</dbReference>
<sequence>MVDVDLASVDTGCFEAPAARPRPREGHVRCNDDRVGSPDRWMHLARTIESGIIPRLLLTYRSDLRHTANDVEAVDFDASTPETLARIVLKRHDDAALNFIYQLLASGLPLESVFLDLLAPTARWLGHGWSEDELSFTEVTMALSRLQRLMRNLANSMSAAADRFRPGGRIILATVPSEQHVFGLLMLEEFFRRDGWDVECLPGCTREDIIASMKSLPARAIGLSLSTDERFEEMKGLIAELRSLPEANSTVIMVGGRYFVDNPDMVKAVGADFTAIDGSQAISHIHSYMSEEAYISDRS</sequence>
<dbReference type="Gene3D" id="1.10.1240.10">
    <property type="entry name" value="Methionine synthase domain"/>
    <property type="match status" value="1"/>
</dbReference>